<evidence type="ECO:0000313" key="3">
    <source>
        <dbReference type="Proteomes" id="UP000742024"/>
    </source>
</evidence>
<organism evidence="2 3">
    <name type="scientific">Claviceps arundinis</name>
    <dbReference type="NCBI Taxonomy" id="1623583"/>
    <lineage>
        <taxon>Eukaryota</taxon>
        <taxon>Fungi</taxon>
        <taxon>Dikarya</taxon>
        <taxon>Ascomycota</taxon>
        <taxon>Pezizomycotina</taxon>
        <taxon>Sordariomycetes</taxon>
        <taxon>Hypocreomycetidae</taxon>
        <taxon>Hypocreales</taxon>
        <taxon>Clavicipitaceae</taxon>
        <taxon>Claviceps</taxon>
    </lineage>
</organism>
<gene>
    <name evidence="2" type="ORF">E4U57_001650</name>
</gene>
<reference evidence="2 3" key="1">
    <citation type="journal article" date="2020" name="bioRxiv">
        <title>Whole genome comparisons of ergot fungi reveals the divergence and evolution of species within the genus Claviceps are the result of varying mechanisms driving genome evolution and host range expansion.</title>
        <authorList>
            <person name="Wyka S.A."/>
            <person name="Mondo S.J."/>
            <person name="Liu M."/>
            <person name="Dettman J."/>
            <person name="Nalam V."/>
            <person name="Broders K.D."/>
        </authorList>
    </citation>
    <scope>NUCLEOTIDE SEQUENCE [LARGE SCALE GENOMIC DNA]</scope>
    <source>
        <strain evidence="2 3">LM583</strain>
    </source>
</reference>
<protein>
    <submittedName>
        <fullName evidence="2">Uncharacterized protein</fullName>
    </submittedName>
</protein>
<dbReference type="EMBL" id="SRPR01000160">
    <property type="protein sequence ID" value="KAG5957950.1"/>
    <property type="molecule type" value="Genomic_DNA"/>
</dbReference>
<keyword evidence="3" id="KW-1185">Reference proteome</keyword>
<name>A0ABQ7PAE2_9HYPO</name>
<evidence type="ECO:0000313" key="2">
    <source>
        <dbReference type="EMBL" id="KAG5957950.1"/>
    </source>
</evidence>
<sequence>QEQSVCPTQAVPYLERPHAAPQRTHNACPTDPQDSTRSFSLLLSPGISGDMRTHSCTESPPLQPRRAITSQCKDSGSVSQASKQAQSRIQAVGYASRITGRVLPWKSQ</sequence>
<accession>A0ABQ7PAE2</accession>
<dbReference type="Proteomes" id="UP000742024">
    <property type="component" value="Unassembled WGS sequence"/>
</dbReference>
<feature type="region of interest" description="Disordered" evidence="1">
    <location>
        <begin position="19"/>
        <end position="64"/>
    </location>
</feature>
<proteinExistence type="predicted"/>
<feature type="compositionally biased region" description="Polar residues" evidence="1">
    <location>
        <begin position="23"/>
        <end position="41"/>
    </location>
</feature>
<evidence type="ECO:0000256" key="1">
    <source>
        <dbReference type="SAM" id="MobiDB-lite"/>
    </source>
</evidence>
<feature type="non-terminal residue" evidence="2">
    <location>
        <position position="1"/>
    </location>
</feature>
<comment type="caution">
    <text evidence="2">The sequence shown here is derived from an EMBL/GenBank/DDBJ whole genome shotgun (WGS) entry which is preliminary data.</text>
</comment>